<gene>
    <name evidence="3" type="ORF">HNR73_003027</name>
</gene>
<dbReference type="InterPro" id="IPR036380">
    <property type="entry name" value="Isochorismatase-like_sf"/>
</dbReference>
<dbReference type="SUPFAM" id="SSF52499">
    <property type="entry name" value="Isochorismatase-like hydrolases"/>
    <property type="match status" value="1"/>
</dbReference>
<sequence>MPLDPSRTALLVLDLQTRLVALPLGPHSGPDVVAASARLADHFREHDALVIYVQAHRPNVEQPPGSELVAEATPRPGDLLLTKQSVGTFATTDLNDRLIEHGVETVVICGIATTMAVESTARVASDLGYDVVLPRDAMTGLHADEHEFALSHVLPRFGEVVVADDVRFA</sequence>
<dbReference type="CDD" id="cd00431">
    <property type="entry name" value="cysteine_hydrolases"/>
    <property type="match status" value="1"/>
</dbReference>
<evidence type="ECO:0000259" key="2">
    <source>
        <dbReference type="Pfam" id="PF00857"/>
    </source>
</evidence>
<dbReference type="RefSeq" id="WP_184788033.1">
    <property type="nucleotide sequence ID" value="NZ_BONT01000006.1"/>
</dbReference>
<feature type="domain" description="Isochorismatase-like" evidence="2">
    <location>
        <begin position="8"/>
        <end position="163"/>
    </location>
</feature>
<organism evidence="3 4">
    <name type="scientific">Phytomonospora endophytica</name>
    <dbReference type="NCBI Taxonomy" id="714109"/>
    <lineage>
        <taxon>Bacteria</taxon>
        <taxon>Bacillati</taxon>
        <taxon>Actinomycetota</taxon>
        <taxon>Actinomycetes</taxon>
        <taxon>Micromonosporales</taxon>
        <taxon>Micromonosporaceae</taxon>
        <taxon>Phytomonospora</taxon>
    </lineage>
</organism>
<dbReference type="PANTHER" id="PTHR43540:SF7">
    <property type="entry name" value="ISOCHORISMATASE FAMILY PROTEIN YECD"/>
    <property type="match status" value="1"/>
</dbReference>
<dbReference type="EMBL" id="JACHGT010000006">
    <property type="protein sequence ID" value="MBB6035170.1"/>
    <property type="molecule type" value="Genomic_DNA"/>
</dbReference>
<dbReference type="InterPro" id="IPR050272">
    <property type="entry name" value="Isochorismatase-like_hydrls"/>
</dbReference>
<comment type="caution">
    <text evidence="3">The sequence shown here is derived from an EMBL/GenBank/DDBJ whole genome shotgun (WGS) entry which is preliminary data.</text>
</comment>
<dbReference type="AlphaFoldDB" id="A0A841FT66"/>
<name>A0A841FT66_9ACTN</name>
<keyword evidence="1" id="KW-0378">Hydrolase</keyword>
<evidence type="ECO:0000256" key="1">
    <source>
        <dbReference type="ARBA" id="ARBA00022801"/>
    </source>
</evidence>
<proteinExistence type="predicted"/>
<dbReference type="GO" id="GO:0016787">
    <property type="term" value="F:hydrolase activity"/>
    <property type="evidence" value="ECO:0007669"/>
    <property type="project" value="UniProtKB-KW"/>
</dbReference>
<keyword evidence="4" id="KW-1185">Reference proteome</keyword>
<dbReference type="Pfam" id="PF00857">
    <property type="entry name" value="Isochorismatase"/>
    <property type="match status" value="1"/>
</dbReference>
<dbReference type="InterPro" id="IPR000868">
    <property type="entry name" value="Isochorismatase-like_dom"/>
</dbReference>
<dbReference type="Gene3D" id="3.40.50.850">
    <property type="entry name" value="Isochorismatase-like"/>
    <property type="match status" value="1"/>
</dbReference>
<protein>
    <submittedName>
        <fullName evidence="3">Nicotinamidase-related amidase</fullName>
    </submittedName>
</protein>
<evidence type="ECO:0000313" key="4">
    <source>
        <dbReference type="Proteomes" id="UP000548476"/>
    </source>
</evidence>
<reference evidence="3 4" key="1">
    <citation type="submission" date="2020-08" db="EMBL/GenBank/DDBJ databases">
        <title>Genomic Encyclopedia of Type Strains, Phase IV (KMG-IV): sequencing the most valuable type-strain genomes for metagenomic binning, comparative biology and taxonomic classification.</title>
        <authorList>
            <person name="Goeker M."/>
        </authorList>
    </citation>
    <scope>NUCLEOTIDE SEQUENCE [LARGE SCALE GENOMIC DNA]</scope>
    <source>
        <strain evidence="3 4">YIM 65646</strain>
    </source>
</reference>
<accession>A0A841FT66</accession>
<dbReference type="PANTHER" id="PTHR43540">
    <property type="entry name" value="PEROXYUREIDOACRYLATE/UREIDOACRYLATE AMIDOHYDROLASE-RELATED"/>
    <property type="match status" value="1"/>
</dbReference>
<evidence type="ECO:0000313" key="3">
    <source>
        <dbReference type="EMBL" id="MBB6035170.1"/>
    </source>
</evidence>
<dbReference type="Proteomes" id="UP000548476">
    <property type="component" value="Unassembled WGS sequence"/>
</dbReference>